<dbReference type="Proteomes" id="UP001239445">
    <property type="component" value="Unassembled WGS sequence"/>
</dbReference>
<keyword evidence="2" id="KW-1133">Transmembrane helix</keyword>
<feature type="transmembrane region" description="Helical" evidence="2">
    <location>
        <begin position="142"/>
        <end position="166"/>
    </location>
</feature>
<accession>A0AAJ0FES7</accession>
<evidence type="ECO:0000313" key="3">
    <source>
        <dbReference type="EMBL" id="KAK1759089.1"/>
    </source>
</evidence>
<evidence type="ECO:0000313" key="4">
    <source>
        <dbReference type="Proteomes" id="UP001239445"/>
    </source>
</evidence>
<comment type="caution">
    <text evidence="3">The sequence shown here is derived from an EMBL/GenBank/DDBJ whole genome shotgun (WGS) entry which is preliminary data.</text>
</comment>
<evidence type="ECO:0000256" key="2">
    <source>
        <dbReference type="SAM" id="Phobius"/>
    </source>
</evidence>
<feature type="region of interest" description="Disordered" evidence="1">
    <location>
        <begin position="1"/>
        <end position="53"/>
    </location>
</feature>
<gene>
    <name evidence="3" type="ORF">QBC47DRAFT_409875</name>
</gene>
<feature type="compositionally biased region" description="Basic and acidic residues" evidence="1">
    <location>
        <begin position="28"/>
        <end position="42"/>
    </location>
</feature>
<evidence type="ECO:0000256" key="1">
    <source>
        <dbReference type="SAM" id="MobiDB-lite"/>
    </source>
</evidence>
<keyword evidence="4" id="KW-1185">Reference proteome</keyword>
<keyword evidence="2" id="KW-0472">Membrane</keyword>
<proteinExistence type="predicted"/>
<organism evidence="3 4">
    <name type="scientific">Echria macrotheca</name>
    <dbReference type="NCBI Taxonomy" id="438768"/>
    <lineage>
        <taxon>Eukaryota</taxon>
        <taxon>Fungi</taxon>
        <taxon>Dikarya</taxon>
        <taxon>Ascomycota</taxon>
        <taxon>Pezizomycotina</taxon>
        <taxon>Sordariomycetes</taxon>
        <taxon>Sordariomycetidae</taxon>
        <taxon>Sordariales</taxon>
        <taxon>Schizotheciaceae</taxon>
        <taxon>Echria</taxon>
    </lineage>
</organism>
<dbReference type="AlphaFoldDB" id="A0AAJ0FES7"/>
<protein>
    <submittedName>
        <fullName evidence="3">Uncharacterized protein</fullName>
    </submittedName>
</protein>
<reference evidence="3" key="1">
    <citation type="submission" date="2023-06" db="EMBL/GenBank/DDBJ databases">
        <title>Genome-scale phylogeny and comparative genomics of the fungal order Sordariales.</title>
        <authorList>
            <consortium name="Lawrence Berkeley National Laboratory"/>
            <person name="Hensen N."/>
            <person name="Bonometti L."/>
            <person name="Westerberg I."/>
            <person name="Brannstrom I.O."/>
            <person name="Guillou S."/>
            <person name="Cros-Aarteil S."/>
            <person name="Calhoun S."/>
            <person name="Haridas S."/>
            <person name="Kuo A."/>
            <person name="Mondo S."/>
            <person name="Pangilinan J."/>
            <person name="Riley R."/>
            <person name="Labutti K."/>
            <person name="Andreopoulos B."/>
            <person name="Lipzen A."/>
            <person name="Chen C."/>
            <person name="Yanf M."/>
            <person name="Daum C."/>
            <person name="Ng V."/>
            <person name="Clum A."/>
            <person name="Steindorff A."/>
            <person name="Ohm R."/>
            <person name="Martin F."/>
            <person name="Silar P."/>
            <person name="Natvig D."/>
            <person name="Lalanne C."/>
            <person name="Gautier V."/>
            <person name="Ament-Velasquez S.L."/>
            <person name="Kruys A."/>
            <person name="Hutchinson M.I."/>
            <person name="Powell A.J."/>
            <person name="Barry K."/>
            <person name="Miller A.N."/>
            <person name="Grigoriev I.V."/>
            <person name="Debuchy R."/>
            <person name="Gladieux P."/>
            <person name="Thoren M.H."/>
            <person name="Johannesson H."/>
        </authorList>
    </citation>
    <scope>NUCLEOTIDE SEQUENCE</scope>
    <source>
        <strain evidence="3">PSN4</strain>
    </source>
</reference>
<dbReference type="EMBL" id="MU839828">
    <property type="protein sequence ID" value="KAK1759089.1"/>
    <property type="molecule type" value="Genomic_DNA"/>
</dbReference>
<keyword evidence="2" id="KW-0812">Transmembrane</keyword>
<name>A0AAJ0FES7_9PEZI</name>
<sequence>MRFTPSRTARPIHLRGQAVQRPENGEDYSSRDYTENTNRDFDTQSPTRRTKSGDPPIAYFLGFDILLPGQTTAQPVELYFHTDWNSSQTPFAVSFRGPRRLVVGPSRLSEFKEEPEPIVLGRQPLPSAKSRRPARADKRWPWWLRITTWFLASLVLASCFPLFVAYRHYLNSRLNLYSESTEQVPGIISFQQPINSAAGNYVTAVLLQRSNVTAVSSDGLRLGSRAPNDALLAINHGMRNLCQCGQYFPGRPDLKNLCDDFISACGLAERAVGAPNITLKHAADMVVHLQKVVKDLETLDFHADAQDGPEVSTEQKRQKLHMAQALQRHVSSELAMCVRMLDSFRYLENSLHQMSAAAPYITDIFEFEGKKMTSEARDNCKDTKGMLADFTSKNWAYFSEILGRAQTGINFLSLGIARLKNLDRDIDHVLEELLDVENPWAESLHTYGYLFVPADQVPVDRPGPSFDNIDVARAEMKRTVDKLQGQIDHEERLQRQ</sequence>